<proteinExistence type="predicted"/>
<gene>
    <name evidence="1" type="ORF">B0A55_09874</name>
</gene>
<reference evidence="1 2" key="1">
    <citation type="submission" date="2017-03" db="EMBL/GenBank/DDBJ databases">
        <title>Genomes of endolithic fungi from Antarctica.</title>
        <authorList>
            <person name="Coleine C."/>
            <person name="Masonjones S."/>
            <person name="Stajich J.E."/>
        </authorList>
    </citation>
    <scope>NUCLEOTIDE SEQUENCE [LARGE SCALE GENOMIC DNA]</scope>
    <source>
        <strain evidence="1 2">CCFEE 5184</strain>
    </source>
</reference>
<keyword evidence="2" id="KW-1185">Reference proteome</keyword>
<sequence length="114" mass="12239">MAWIDAKSAVNPAALRGCMAFAPTAANFVAATLPRAPLHPRGSTWTSGTEASILDNAAELGLTGFGSALLMEYSYIKAERSPKTVTAAFSRKNSGRGKCYYHQYYEECPPCARS</sequence>
<evidence type="ECO:0000313" key="2">
    <source>
        <dbReference type="Proteomes" id="UP000309340"/>
    </source>
</evidence>
<dbReference type="AlphaFoldDB" id="A0A4V5NDJ1"/>
<dbReference type="Proteomes" id="UP000309340">
    <property type="component" value="Unassembled WGS sequence"/>
</dbReference>
<evidence type="ECO:0000313" key="1">
    <source>
        <dbReference type="EMBL" id="TKA63489.1"/>
    </source>
</evidence>
<name>A0A4V5NDJ1_9PEZI</name>
<dbReference type="EMBL" id="NAJQ01000938">
    <property type="protein sequence ID" value="TKA63489.1"/>
    <property type="molecule type" value="Genomic_DNA"/>
</dbReference>
<comment type="caution">
    <text evidence="1">The sequence shown here is derived from an EMBL/GenBank/DDBJ whole genome shotgun (WGS) entry which is preliminary data.</text>
</comment>
<organism evidence="1 2">
    <name type="scientific">Friedmanniomyces simplex</name>
    <dbReference type="NCBI Taxonomy" id="329884"/>
    <lineage>
        <taxon>Eukaryota</taxon>
        <taxon>Fungi</taxon>
        <taxon>Dikarya</taxon>
        <taxon>Ascomycota</taxon>
        <taxon>Pezizomycotina</taxon>
        <taxon>Dothideomycetes</taxon>
        <taxon>Dothideomycetidae</taxon>
        <taxon>Mycosphaerellales</taxon>
        <taxon>Teratosphaeriaceae</taxon>
        <taxon>Friedmanniomyces</taxon>
    </lineage>
</organism>
<protein>
    <submittedName>
        <fullName evidence="1">Uncharacterized protein</fullName>
    </submittedName>
</protein>
<accession>A0A4V5NDJ1</accession>